<name>A0A7D9JAH5_PARCT</name>
<dbReference type="AlphaFoldDB" id="A0A7D9JAH5"/>
<dbReference type="InterPro" id="IPR050693">
    <property type="entry name" value="Hsp70_NEF-Inhibitors"/>
</dbReference>
<reference evidence="1" key="1">
    <citation type="submission" date="2020-04" db="EMBL/GenBank/DDBJ databases">
        <authorList>
            <person name="Alioto T."/>
            <person name="Alioto T."/>
            <person name="Gomez Garrido J."/>
        </authorList>
    </citation>
    <scope>NUCLEOTIDE SEQUENCE</scope>
    <source>
        <strain evidence="1">A484AB</strain>
    </source>
</reference>
<dbReference type="PANTHER" id="PTHR19316:SF18">
    <property type="entry name" value="HSP70-BINDING PROTEIN 1"/>
    <property type="match status" value="1"/>
</dbReference>
<evidence type="ECO:0000313" key="2">
    <source>
        <dbReference type="Proteomes" id="UP001152795"/>
    </source>
</evidence>
<comment type="caution">
    <text evidence="1">The sequence shown here is derived from an EMBL/GenBank/DDBJ whole genome shotgun (WGS) entry which is preliminary data.</text>
</comment>
<dbReference type="InterPro" id="IPR016024">
    <property type="entry name" value="ARM-type_fold"/>
</dbReference>
<dbReference type="GO" id="GO:0005783">
    <property type="term" value="C:endoplasmic reticulum"/>
    <property type="evidence" value="ECO:0007669"/>
    <property type="project" value="TreeGrafter"/>
</dbReference>
<dbReference type="SUPFAM" id="SSF48371">
    <property type="entry name" value="ARM repeat"/>
    <property type="match status" value="1"/>
</dbReference>
<organism evidence="1 2">
    <name type="scientific">Paramuricea clavata</name>
    <name type="common">Red gorgonian</name>
    <name type="synonym">Violescent sea-whip</name>
    <dbReference type="NCBI Taxonomy" id="317549"/>
    <lineage>
        <taxon>Eukaryota</taxon>
        <taxon>Metazoa</taxon>
        <taxon>Cnidaria</taxon>
        <taxon>Anthozoa</taxon>
        <taxon>Octocorallia</taxon>
        <taxon>Malacalcyonacea</taxon>
        <taxon>Plexauridae</taxon>
        <taxon>Paramuricea</taxon>
    </lineage>
</organism>
<dbReference type="GO" id="GO:0000774">
    <property type="term" value="F:adenyl-nucleotide exchange factor activity"/>
    <property type="evidence" value="ECO:0007669"/>
    <property type="project" value="TreeGrafter"/>
</dbReference>
<dbReference type="Proteomes" id="UP001152795">
    <property type="component" value="Unassembled WGS sequence"/>
</dbReference>
<keyword evidence="2" id="KW-1185">Reference proteome</keyword>
<sequence length="245" mass="28249">MTRENALEQLESVVDIIDNARDCYKLGGFDILLKYLDDSSSILQWKALSVLGLCLQNNTFCQDQALKLNILPKLLEMVDTEFSDSQVNVKALYALGCLIRGHDEAERLFISNDGFSYLLRALQQNIPKINVKAIFLISNLIEEKQEYLETLYNMGMVQQLIAIIEGPHDRHHEHLLNILLKLVSSCPPALKDCQQEKYGLRQTLENRKHYLQETDPEAFKEEISYCNQLIKLCYLDENIHDSTDR</sequence>
<dbReference type="PANTHER" id="PTHR19316">
    <property type="entry name" value="PROTEIN FOLDING REGULATOR"/>
    <property type="match status" value="1"/>
</dbReference>
<gene>
    <name evidence="1" type="ORF">PACLA_8A064051</name>
</gene>
<evidence type="ECO:0000313" key="1">
    <source>
        <dbReference type="EMBL" id="CAB4025571.1"/>
    </source>
</evidence>
<proteinExistence type="predicted"/>
<accession>A0A7D9JAH5</accession>
<dbReference type="EMBL" id="CACRXK020013681">
    <property type="protein sequence ID" value="CAB4025571.1"/>
    <property type="molecule type" value="Genomic_DNA"/>
</dbReference>
<dbReference type="Gene3D" id="1.25.10.10">
    <property type="entry name" value="Leucine-rich Repeat Variant"/>
    <property type="match status" value="1"/>
</dbReference>
<dbReference type="OrthoDB" id="10250458at2759"/>
<dbReference type="InterPro" id="IPR011989">
    <property type="entry name" value="ARM-like"/>
</dbReference>
<protein>
    <submittedName>
        <fullName evidence="1">Hsp70-binding 1</fullName>
    </submittedName>
</protein>